<dbReference type="EMBL" id="JABSTQ010010224">
    <property type="protein sequence ID" value="KAG0422482.1"/>
    <property type="molecule type" value="Genomic_DNA"/>
</dbReference>
<accession>A0AC60PNN1</accession>
<evidence type="ECO:0000313" key="2">
    <source>
        <dbReference type="Proteomes" id="UP000805193"/>
    </source>
</evidence>
<comment type="caution">
    <text evidence="1">The sequence shown here is derived from an EMBL/GenBank/DDBJ whole genome shotgun (WGS) entry which is preliminary data.</text>
</comment>
<sequence>MSIEGKELSRRAILAKRGSERKRSRGSAAESRQSRERDGERSEGEANKQPSRSTCSGRESGDGRRARLPQSAALGKPLKYRPSPKRPRALLGASRLPPPLSVEGEEDTGGSACAHARGPPPRRPRTLPGLSGRERRGDDRTAFPAVRRLGGSARGARRGAAPRTAVTSRST</sequence>
<reference evidence="1 2" key="1">
    <citation type="journal article" date="2020" name="Cell">
        <title>Large-Scale Comparative Analyses of Tick Genomes Elucidate Their Genetic Diversity and Vector Capacities.</title>
        <authorList>
            <consortium name="Tick Genome and Microbiome Consortium (TIGMIC)"/>
            <person name="Jia N."/>
            <person name="Wang J."/>
            <person name="Shi W."/>
            <person name="Du L."/>
            <person name="Sun Y."/>
            <person name="Zhan W."/>
            <person name="Jiang J.F."/>
            <person name="Wang Q."/>
            <person name="Zhang B."/>
            <person name="Ji P."/>
            <person name="Bell-Sakyi L."/>
            <person name="Cui X.M."/>
            <person name="Yuan T.T."/>
            <person name="Jiang B.G."/>
            <person name="Yang W.F."/>
            <person name="Lam T.T."/>
            <person name="Chang Q.C."/>
            <person name="Ding S.J."/>
            <person name="Wang X.J."/>
            <person name="Zhu J.G."/>
            <person name="Ruan X.D."/>
            <person name="Zhao L."/>
            <person name="Wei J.T."/>
            <person name="Ye R.Z."/>
            <person name="Que T.C."/>
            <person name="Du C.H."/>
            <person name="Zhou Y.H."/>
            <person name="Cheng J.X."/>
            <person name="Dai P.F."/>
            <person name="Guo W.B."/>
            <person name="Han X.H."/>
            <person name="Huang E.J."/>
            <person name="Li L.F."/>
            <person name="Wei W."/>
            <person name="Gao Y.C."/>
            <person name="Liu J.Z."/>
            <person name="Shao H.Z."/>
            <person name="Wang X."/>
            <person name="Wang C.C."/>
            <person name="Yang T.C."/>
            <person name="Huo Q.B."/>
            <person name="Li W."/>
            <person name="Chen H.Y."/>
            <person name="Chen S.E."/>
            <person name="Zhou L.G."/>
            <person name="Ni X.B."/>
            <person name="Tian J.H."/>
            <person name="Sheng Y."/>
            <person name="Liu T."/>
            <person name="Pan Y.S."/>
            <person name="Xia L.Y."/>
            <person name="Li J."/>
            <person name="Zhao F."/>
            <person name="Cao W.C."/>
        </authorList>
    </citation>
    <scope>NUCLEOTIDE SEQUENCE [LARGE SCALE GENOMIC DNA]</scope>
    <source>
        <strain evidence="1">Iper-2018</strain>
    </source>
</reference>
<dbReference type="Proteomes" id="UP000805193">
    <property type="component" value="Unassembled WGS sequence"/>
</dbReference>
<organism evidence="1 2">
    <name type="scientific">Ixodes persulcatus</name>
    <name type="common">Taiga tick</name>
    <dbReference type="NCBI Taxonomy" id="34615"/>
    <lineage>
        <taxon>Eukaryota</taxon>
        <taxon>Metazoa</taxon>
        <taxon>Ecdysozoa</taxon>
        <taxon>Arthropoda</taxon>
        <taxon>Chelicerata</taxon>
        <taxon>Arachnida</taxon>
        <taxon>Acari</taxon>
        <taxon>Parasitiformes</taxon>
        <taxon>Ixodida</taxon>
        <taxon>Ixodoidea</taxon>
        <taxon>Ixodidae</taxon>
        <taxon>Ixodinae</taxon>
        <taxon>Ixodes</taxon>
    </lineage>
</organism>
<protein>
    <submittedName>
        <fullName evidence="1">Uncharacterized protein</fullName>
    </submittedName>
</protein>
<name>A0AC60PNN1_IXOPE</name>
<evidence type="ECO:0000313" key="1">
    <source>
        <dbReference type="EMBL" id="KAG0422482.1"/>
    </source>
</evidence>
<proteinExistence type="predicted"/>
<keyword evidence="2" id="KW-1185">Reference proteome</keyword>
<gene>
    <name evidence="1" type="ORF">HPB47_001709</name>
</gene>